<evidence type="ECO:0000313" key="7">
    <source>
        <dbReference type="Proteomes" id="UP001419910"/>
    </source>
</evidence>
<dbReference type="NCBIfam" id="TIGR00205">
    <property type="entry name" value="fliE"/>
    <property type="match status" value="1"/>
</dbReference>
<evidence type="ECO:0000256" key="2">
    <source>
        <dbReference type="ARBA" id="ARBA00009272"/>
    </source>
</evidence>
<dbReference type="Proteomes" id="UP001419910">
    <property type="component" value="Unassembled WGS sequence"/>
</dbReference>
<dbReference type="Pfam" id="PF02049">
    <property type="entry name" value="FliE"/>
    <property type="match status" value="1"/>
</dbReference>
<dbReference type="PANTHER" id="PTHR34653:SF1">
    <property type="entry name" value="FLAGELLAR HOOK-BASAL BODY COMPLEX PROTEIN FLIE"/>
    <property type="match status" value="1"/>
</dbReference>
<evidence type="ECO:0000256" key="3">
    <source>
        <dbReference type="ARBA" id="ARBA00023143"/>
    </source>
</evidence>
<evidence type="ECO:0000256" key="5">
    <source>
        <dbReference type="NCBIfam" id="TIGR00205"/>
    </source>
</evidence>
<evidence type="ECO:0000256" key="1">
    <source>
        <dbReference type="ARBA" id="ARBA00004117"/>
    </source>
</evidence>
<evidence type="ECO:0000313" key="6">
    <source>
        <dbReference type="EMBL" id="MEN2790529.1"/>
    </source>
</evidence>
<comment type="subcellular location">
    <subcellularLocation>
        <location evidence="1 4">Bacterial flagellum basal body</location>
    </subcellularLocation>
</comment>
<dbReference type="EMBL" id="JBDIME010000010">
    <property type="protein sequence ID" value="MEN2790529.1"/>
    <property type="molecule type" value="Genomic_DNA"/>
</dbReference>
<dbReference type="RefSeq" id="WP_343888276.1">
    <property type="nucleotide sequence ID" value="NZ_BAAAEH010000008.1"/>
</dbReference>
<gene>
    <name evidence="4 6" type="primary">fliE</name>
    <name evidence="6" type="ORF">ABC974_12895</name>
</gene>
<dbReference type="HAMAP" id="MF_00724">
    <property type="entry name" value="FliE"/>
    <property type="match status" value="1"/>
</dbReference>
<keyword evidence="7" id="KW-1185">Reference proteome</keyword>
<organism evidence="6 7">
    <name type="scientific">Sphingomonas oligophenolica</name>
    <dbReference type="NCBI Taxonomy" id="301154"/>
    <lineage>
        <taxon>Bacteria</taxon>
        <taxon>Pseudomonadati</taxon>
        <taxon>Pseudomonadota</taxon>
        <taxon>Alphaproteobacteria</taxon>
        <taxon>Sphingomonadales</taxon>
        <taxon>Sphingomonadaceae</taxon>
        <taxon>Sphingomonas</taxon>
    </lineage>
</organism>
<reference evidence="6 7" key="1">
    <citation type="submission" date="2024-05" db="EMBL/GenBank/DDBJ databases">
        <authorList>
            <person name="Liu Q."/>
            <person name="Xin Y.-H."/>
        </authorList>
    </citation>
    <scope>NUCLEOTIDE SEQUENCE [LARGE SCALE GENOMIC DNA]</scope>
    <source>
        <strain evidence="6 7">CGMCC 1.10181</strain>
    </source>
</reference>
<keyword evidence="6" id="KW-0966">Cell projection</keyword>
<dbReference type="PANTHER" id="PTHR34653">
    <property type="match status" value="1"/>
</dbReference>
<dbReference type="PRINTS" id="PR01006">
    <property type="entry name" value="FLGHOOKFLIE"/>
</dbReference>
<evidence type="ECO:0000256" key="4">
    <source>
        <dbReference type="HAMAP-Rule" id="MF_00724"/>
    </source>
</evidence>
<name>A0ABU9Y3Z6_9SPHN</name>
<comment type="caution">
    <text evidence="6">The sequence shown here is derived from an EMBL/GenBank/DDBJ whole genome shotgun (WGS) entry which is preliminary data.</text>
</comment>
<keyword evidence="3 4" id="KW-0975">Bacterial flagellum</keyword>
<dbReference type="InterPro" id="IPR001624">
    <property type="entry name" value="FliE"/>
</dbReference>
<keyword evidence="6" id="KW-0969">Cilium</keyword>
<accession>A0ABU9Y3Z6</accession>
<protein>
    <recommendedName>
        <fullName evidence="4 5">Flagellar hook-basal body complex protein FliE</fullName>
    </recommendedName>
</protein>
<proteinExistence type="inferred from homology"/>
<keyword evidence="6" id="KW-0282">Flagellum</keyword>
<comment type="similarity">
    <text evidence="2 4">Belongs to the FliE family.</text>
</comment>
<sequence>MSAIAPVTALGGDPLVMRLGMPQPVPQSQGAGFGDILTAGMKQVESKLSTADTLVQRFALDDSVPIHQVTYALEQARMSVELAMQVRTRLVEGYRELMNMQL</sequence>